<dbReference type="PANTHER" id="PTHR43480">
    <property type="entry name" value="ACYL-[ACYL-CARRIER-PROTEIN]--UDP-N-ACETYLGLUCOSAMINE O-ACYLTRANSFERASE"/>
    <property type="match status" value="1"/>
</dbReference>
<keyword evidence="4" id="KW-0443">Lipid metabolism</keyword>
<name>A0ABN2TVI1_9MICO</name>
<dbReference type="InterPro" id="IPR011004">
    <property type="entry name" value="Trimer_LpxA-like_sf"/>
</dbReference>
<dbReference type="InterPro" id="IPR029098">
    <property type="entry name" value="Acetyltransf_C"/>
</dbReference>
<comment type="caution">
    <text evidence="7">The sequence shown here is derived from an EMBL/GenBank/DDBJ whole genome shotgun (WGS) entry which is preliminary data.</text>
</comment>
<dbReference type="InterPro" id="IPR010137">
    <property type="entry name" value="Lipid_A_LpxA"/>
</dbReference>
<evidence type="ECO:0000313" key="7">
    <source>
        <dbReference type="EMBL" id="GAA2020940.1"/>
    </source>
</evidence>
<evidence type="ECO:0000256" key="3">
    <source>
        <dbReference type="ARBA" id="ARBA00022679"/>
    </source>
</evidence>
<proteinExistence type="predicted"/>
<dbReference type="Pfam" id="PF13720">
    <property type="entry name" value="Acetyltransf_11"/>
    <property type="match status" value="1"/>
</dbReference>
<sequence>MSGSAFVGPGVELGVGVSVAPFAVLVGPTRIGDHVRIGAGTHVGGAPEIATERQNDAWDGDLDHHEVVIGDHTVLRDHVVIHHGSVRPTVVGEGCHLFSHVYVAHDVQVGNGVTLSAGVSLGGHVTVRRGANLGLNVCVHQRRYVGALAMVGMGTPVTRDVPPFATAYGVPPRVHGANRFGMSRAGLGPDVIEAVTVLLASGRLPASQAGLPAAVRDELDWWSALPDRVAMAATP</sequence>
<keyword evidence="2" id="KW-0441">Lipid A biosynthesis</keyword>
<evidence type="ECO:0000256" key="5">
    <source>
        <dbReference type="ARBA" id="ARBA00023315"/>
    </source>
</evidence>
<dbReference type="Gene3D" id="2.160.10.10">
    <property type="entry name" value="Hexapeptide repeat proteins"/>
    <property type="match status" value="1"/>
</dbReference>
<keyword evidence="5" id="KW-0012">Acyltransferase</keyword>
<protein>
    <recommendedName>
        <fullName evidence="6">UDP N-acetylglucosamine O-acyltransferase C-terminal domain-containing protein</fullName>
    </recommendedName>
</protein>
<dbReference type="EMBL" id="BAAANB010000001">
    <property type="protein sequence ID" value="GAA2020940.1"/>
    <property type="molecule type" value="Genomic_DNA"/>
</dbReference>
<keyword evidence="1" id="KW-0444">Lipid biosynthesis</keyword>
<organism evidence="7 8">
    <name type="scientific">Terrabacter terrae</name>
    <dbReference type="NCBI Taxonomy" id="318434"/>
    <lineage>
        <taxon>Bacteria</taxon>
        <taxon>Bacillati</taxon>
        <taxon>Actinomycetota</taxon>
        <taxon>Actinomycetes</taxon>
        <taxon>Micrococcales</taxon>
        <taxon>Intrasporangiaceae</taxon>
        <taxon>Terrabacter</taxon>
    </lineage>
</organism>
<dbReference type="Proteomes" id="UP001501285">
    <property type="component" value="Unassembled WGS sequence"/>
</dbReference>
<keyword evidence="3" id="KW-0808">Transferase</keyword>
<accession>A0ABN2TVI1</accession>
<evidence type="ECO:0000256" key="2">
    <source>
        <dbReference type="ARBA" id="ARBA00022556"/>
    </source>
</evidence>
<dbReference type="PANTHER" id="PTHR43480:SF1">
    <property type="entry name" value="ACYL-[ACYL-CARRIER-PROTEIN]--UDP-N-ACETYLGLUCOSAMINE O-ACYLTRANSFERASE, MITOCHONDRIAL-RELATED"/>
    <property type="match status" value="1"/>
</dbReference>
<evidence type="ECO:0000256" key="1">
    <source>
        <dbReference type="ARBA" id="ARBA00022516"/>
    </source>
</evidence>
<dbReference type="Pfam" id="PF00132">
    <property type="entry name" value="Hexapep"/>
    <property type="match status" value="1"/>
</dbReference>
<evidence type="ECO:0000313" key="8">
    <source>
        <dbReference type="Proteomes" id="UP001501285"/>
    </source>
</evidence>
<reference evidence="7 8" key="1">
    <citation type="journal article" date="2019" name="Int. J. Syst. Evol. Microbiol.">
        <title>The Global Catalogue of Microorganisms (GCM) 10K type strain sequencing project: providing services to taxonomists for standard genome sequencing and annotation.</title>
        <authorList>
            <consortium name="The Broad Institute Genomics Platform"/>
            <consortium name="The Broad Institute Genome Sequencing Center for Infectious Disease"/>
            <person name="Wu L."/>
            <person name="Ma J."/>
        </authorList>
    </citation>
    <scope>NUCLEOTIDE SEQUENCE [LARGE SCALE GENOMIC DNA]</scope>
    <source>
        <strain evidence="7 8">JCM 14283</strain>
    </source>
</reference>
<gene>
    <name evidence="7" type="ORF">GCM10009740_06760</name>
</gene>
<keyword evidence="8" id="KW-1185">Reference proteome</keyword>
<dbReference type="InterPro" id="IPR001451">
    <property type="entry name" value="Hexapep"/>
</dbReference>
<evidence type="ECO:0000259" key="6">
    <source>
        <dbReference type="Pfam" id="PF13720"/>
    </source>
</evidence>
<dbReference type="SUPFAM" id="SSF51161">
    <property type="entry name" value="Trimeric LpxA-like enzymes"/>
    <property type="match status" value="1"/>
</dbReference>
<feature type="domain" description="UDP N-acetylglucosamine O-acyltransferase C-terminal" evidence="6">
    <location>
        <begin position="160"/>
        <end position="195"/>
    </location>
</feature>
<evidence type="ECO:0000256" key="4">
    <source>
        <dbReference type="ARBA" id="ARBA00023098"/>
    </source>
</evidence>